<dbReference type="Proteomes" id="UP000824281">
    <property type="component" value="Chromosome"/>
</dbReference>
<accession>A0ABX8ZKS4</accession>
<proteinExistence type="predicted"/>
<evidence type="ECO:0000259" key="2">
    <source>
        <dbReference type="Pfam" id="PF07811"/>
    </source>
</evidence>
<dbReference type="EMBL" id="CP081295">
    <property type="protein sequence ID" value="QZD89605.1"/>
    <property type="molecule type" value="Genomic_DNA"/>
</dbReference>
<name>A0ABX8ZKS4_9SPHN</name>
<feature type="transmembrane region" description="Helical" evidence="1">
    <location>
        <begin position="20"/>
        <end position="38"/>
    </location>
</feature>
<dbReference type="Pfam" id="PF07811">
    <property type="entry name" value="TadE"/>
    <property type="match status" value="1"/>
</dbReference>
<keyword evidence="4" id="KW-1185">Reference proteome</keyword>
<evidence type="ECO:0000256" key="1">
    <source>
        <dbReference type="SAM" id="Phobius"/>
    </source>
</evidence>
<feature type="domain" description="TadE-like" evidence="2">
    <location>
        <begin position="17"/>
        <end position="58"/>
    </location>
</feature>
<keyword evidence="1" id="KW-0472">Membrane</keyword>
<keyword evidence="1" id="KW-0812">Transmembrane</keyword>
<reference evidence="3 4" key="1">
    <citation type="submission" date="2021-08" db="EMBL/GenBank/DDBJ databases">
        <title>Comparative Genomics Analysis of the Genus Qipengyuania Reveals Extensive Genetic Diversity and Metabolic Versatility, Including the Description of Fifteen Novel Species.</title>
        <authorList>
            <person name="Liu Y."/>
        </authorList>
    </citation>
    <scope>NUCLEOTIDE SEQUENCE [LARGE SCALE GENOMIC DNA]</scope>
    <source>
        <strain evidence="3 4">1NDH13</strain>
    </source>
</reference>
<sequence>MIRLLRKVAALRRDENGAVVIETAIVLPVLVLMALGGFEVSRIVSRESELQAAVAEAAAVVLATFPEEQEELDQIEKIIETSTGLPHGKVRLIKRYRCNADTTLKSDVTACPTGAVISEIIQINIWDTYYPIWTEFGVGRKVGYNIMRRVQIS</sequence>
<organism evidence="3 4">
    <name type="scientific">Qipengyuania aurantiaca</name>
    <dbReference type="NCBI Taxonomy" id="2867233"/>
    <lineage>
        <taxon>Bacteria</taxon>
        <taxon>Pseudomonadati</taxon>
        <taxon>Pseudomonadota</taxon>
        <taxon>Alphaproteobacteria</taxon>
        <taxon>Sphingomonadales</taxon>
        <taxon>Erythrobacteraceae</taxon>
        <taxon>Qipengyuania</taxon>
    </lineage>
</organism>
<gene>
    <name evidence="3" type="ORF">K3148_12480</name>
</gene>
<keyword evidence="1" id="KW-1133">Transmembrane helix</keyword>
<protein>
    <submittedName>
        <fullName evidence="3">Pilus assembly protein</fullName>
    </submittedName>
</protein>
<evidence type="ECO:0000313" key="3">
    <source>
        <dbReference type="EMBL" id="QZD89605.1"/>
    </source>
</evidence>
<evidence type="ECO:0000313" key="4">
    <source>
        <dbReference type="Proteomes" id="UP000824281"/>
    </source>
</evidence>
<dbReference type="RefSeq" id="WP_221425086.1">
    <property type="nucleotide sequence ID" value="NZ_CP081295.1"/>
</dbReference>
<dbReference type="InterPro" id="IPR012495">
    <property type="entry name" value="TadE-like_dom"/>
</dbReference>